<comment type="caution">
    <text evidence="11">The sequence shown here is derived from an EMBL/GenBank/DDBJ whole genome shotgun (WGS) entry which is preliminary data.</text>
</comment>
<comment type="catalytic activity">
    <reaction evidence="9">
        <text>a 1-acyl-sn-glycero-3-phosphocholine + H2O = sn-glycerol 3-phosphocholine + a fatty acid + H(+)</text>
        <dbReference type="Rhea" id="RHEA:15177"/>
        <dbReference type="ChEBI" id="CHEBI:15377"/>
        <dbReference type="ChEBI" id="CHEBI:15378"/>
        <dbReference type="ChEBI" id="CHEBI:16870"/>
        <dbReference type="ChEBI" id="CHEBI:28868"/>
        <dbReference type="ChEBI" id="CHEBI:58168"/>
        <dbReference type="EC" id="3.1.1.5"/>
    </reaction>
</comment>
<accession>A0A5B0LYE3</accession>
<keyword evidence="6 8" id="KW-0443">Lipid metabolism</keyword>
<evidence type="ECO:0000313" key="12">
    <source>
        <dbReference type="EMBL" id="KAA1104205.1"/>
    </source>
</evidence>
<dbReference type="EC" id="3.1.1.5" evidence="2 9"/>
<reference evidence="13 14" key="1">
    <citation type="submission" date="2019-05" db="EMBL/GenBank/DDBJ databases">
        <title>Emergence of the Ug99 lineage of the wheat stem rust pathogen through somatic hybridization.</title>
        <authorList>
            <person name="Li F."/>
            <person name="Upadhyaya N.M."/>
            <person name="Sperschneider J."/>
            <person name="Matny O."/>
            <person name="Nguyen-Phuc H."/>
            <person name="Mago R."/>
            <person name="Raley C."/>
            <person name="Miller M.E."/>
            <person name="Silverstein K.A.T."/>
            <person name="Henningsen E."/>
            <person name="Hirsch C.D."/>
            <person name="Visser B."/>
            <person name="Pretorius Z.A."/>
            <person name="Steffenson B.J."/>
            <person name="Schwessinger B."/>
            <person name="Dodds P.N."/>
            <person name="Figueroa M."/>
        </authorList>
    </citation>
    <scope>NUCLEOTIDE SEQUENCE [LARGE SCALE GENOMIC DNA]</scope>
    <source>
        <strain evidence="12">21-0</strain>
        <strain evidence="11 14">Ug99</strain>
    </source>
</reference>
<keyword evidence="3" id="KW-0732">Signal</keyword>
<dbReference type="InterPro" id="IPR016035">
    <property type="entry name" value="Acyl_Trfase/lysoPLipase"/>
</dbReference>
<evidence type="ECO:0000256" key="1">
    <source>
        <dbReference type="ARBA" id="ARBA00008780"/>
    </source>
</evidence>
<dbReference type="Gene3D" id="3.40.1090.10">
    <property type="entry name" value="Cytosolic phospholipase A2 catalytic domain"/>
    <property type="match status" value="1"/>
</dbReference>
<dbReference type="EMBL" id="VSWC01000041">
    <property type="protein sequence ID" value="KAA1104205.1"/>
    <property type="molecule type" value="Genomic_DNA"/>
</dbReference>
<evidence type="ECO:0000256" key="2">
    <source>
        <dbReference type="ARBA" id="ARBA00013274"/>
    </source>
</evidence>
<evidence type="ECO:0000256" key="7">
    <source>
        <dbReference type="ARBA" id="ARBA00023180"/>
    </source>
</evidence>
<protein>
    <recommendedName>
        <fullName evidence="2 9">Lysophospholipase</fullName>
        <ecNumber evidence="2 9">3.1.1.5</ecNumber>
    </recommendedName>
</protein>
<comment type="similarity">
    <text evidence="1 9">Belongs to the lysophospholipase family.</text>
</comment>
<proteinExistence type="inferred from homology"/>
<dbReference type="FunFam" id="3.40.1090.10:FF:000010">
    <property type="entry name" value="Lysophospholipase"/>
    <property type="match status" value="1"/>
</dbReference>
<keyword evidence="7" id="KW-0325">Glycoprotein</keyword>
<dbReference type="GO" id="GO:0004622">
    <property type="term" value="F:phosphatidylcholine lysophospholipase activity"/>
    <property type="evidence" value="ECO:0007669"/>
    <property type="project" value="UniProtKB-EC"/>
</dbReference>
<name>A0A5B0LYE3_PUCGR</name>
<keyword evidence="5 8" id="KW-0442">Lipid degradation</keyword>
<sequence length="643" mass="69526">MFYAAKARPTLFSSVFGFLLICLMNRKILVHSQVTTPATHATSYAPYRVQCPTEKQLLRMSGSATTNSQTLSQEEQSFRNGRGSVISPLWREFFTNGPGKNTGYQNTALMAQNQMNWPVLGIAHSGGGERATLYGAGVLNALDSGTISSPIRGVYQLASYSTGLSGGSWLIASMTAHNYPTVSSLLSRLKMEIDIILPGGSFQNSWQFFQNISIIVLQKKIAGFKTSLIDFWGIALGQHFLPAVSTDDFYSTSFSTPRGAGMLLSGLRSTSALREFQKPLPIIISNHMPPNNTDDTVNPNKLPIQGTTYIPLSAPIYEYSPFEFGSFDPQLSAFIPTEYLGTSLESGNPIDSSGGDFLSFLSGAASGNKCVRGFDQMSFIMGSSAAVCNTLLSGGASDFPARYTAVINYLTNSIGDSEPLLAHYPNPFKGVNGPMGFDRANSDELLIVDGGENGENIPLNPLLAPARNVDVIMALDASADTASNYPNGASIINTWLRTHKVFPSNAASFPPVPLQPQTWINKGFTTRPTFFGCNASSTQGNGGYPLIVYLPNSPLSSSPTNSSTFKLQYSTKERDAFVHSVTNSTANPLFGPKKTVDNEWPTCLSCALIDRSRNRLNVTRSAACKKCFARYCYQDGVLQPTSQ</sequence>
<dbReference type="GO" id="GO:0004623">
    <property type="term" value="F:phospholipase A2 activity"/>
    <property type="evidence" value="ECO:0007669"/>
    <property type="project" value="TreeGrafter"/>
</dbReference>
<evidence type="ECO:0000313" key="14">
    <source>
        <dbReference type="Proteomes" id="UP000325313"/>
    </source>
</evidence>
<keyword evidence="4 8" id="KW-0378">Hydrolase</keyword>
<dbReference type="EMBL" id="VDEP01000505">
    <property type="protein sequence ID" value="KAA1068718.1"/>
    <property type="molecule type" value="Genomic_DNA"/>
</dbReference>
<evidence type="ECO:0000256" key="9">
    <source>
        <dbReference type="RuleBase" id="RU362103"/>
    </source>
</evidence>
<evidence type="ECO:0000256" key="3">
    <source>
        <dbReference type="ARBA" id="ARBA00022729"/>
    </source>
</evidence>
<keyword evidence="13" id="KW-1185">Reference proteome</keyword>
<dbReference type="InterPro" id="IPR002642">
    <property type="entry name" value="LysoPLipase_cat_dom"/>
</dbReference>
<evidence type="ECO:0000313" key="13">
    <source>
        <dbReference type="Proteomes" id="UP000324748"/>
    </source>
</evidence>
<dbReference type="PANTHER" id="PTHR10728">
    <property type="entry name" value="CYTOSOLIC PHOSPHOLIPASE A2"/>
    <property type="match status" value="1"/>
</dbReference>
<gene>
    <name evidence="11" type="primary">PLB1_26</name>
    <name evidence="12" type="synonym">PLB1_20</name>
    <name evidence="12" type="ORF">PGT21_014800</name>
    <name evidence="11" type="ORF">PGTUg99_036575</name>
</gene>
<dbReference type="SUPFAM" id="SSF52151">
    <property type="entry name" value="FabD/lysophospholipase-like"/>
    <property type="match status" value="1"/>
</dbReference>
<evidence type="ECO:0000256" key="4">
    <source>
        <dbReference type="ARBA" id="ARBA00022801"/>
    </source>
</evidence>
<evidence type="ECO:0000256" key="6">
    <source>
        <dbReference type="ARBA" id="ARBA00023098"/>
    </source>
</evidence>
<dbReference type="OrthoDB" id="4084751at2759"/>
<evidence type="ECO:0000256" key="5">
    <source>
        <dbReference type="ARBA" id="ARBA00022963"/>
    </source>
</evidence>
<dbReference type="Proteomes" id="UP000324748">
    <property type="component" value="Unassembled WGS sequence"/>
</dbReference>
<evidence type="ECO:0000313" key="11">
    <source>
        <dbReference type="EMBL" id="KAA1068718.1"/>
    </source>
</evidence>
<dbReference type="AlphaFoldDB" id="A0A5B0LYE3"/>
<dbReference type="GO" id="GO:0046475">
    <property type="term" value="P:glycerophospholipid catabolic process"/>
    <property type="evidence" value="ECO:0007669"/>
    <property type="project" value="TreeGrafter"/>
</dbReference>
<feature type="domain" description="PLA2c" evidence="10">
    <location>
        <begin position="50"/>
        <end position="638"/>
    </location>
</feature>
<dbReference type="SMART" id="SM00022">
    <property type="entry name" value="PLAc"/>
    <property type="match status" value="1"/>
</dbReference>
<dbReference type="Pfam" id="PF01735">
    <property type="entry name" value="PLA2_B"/>
    <property type="match status" value="1"/>
</dbReference>
<dbReference type="Proteomes" id="UP000325313">
    <property type="component" value="Unassembled WGS sequence"/>
</dbReference>
<evidence type="ECO:0000256" key="8">
    <source>
        <dbReference type="PROSITE-ProRule" id="PRU00555"/>
    </source>
</evidence>
<dbReference type="PANTHER" id="PTHR10728:SF33">
    <property type="entry name" value="LYSOPHOSPHOLIPASE 1-RELATED"/>
    <property type="match status" value="1"/>
</dbReference>
<dbReference type="PROSITE" id="PS51210">
    <property type="entry name" value="PLA2C"/>
    <property type="match status" value="1"/>
</dbReference>
<evidence type="ECO:0000259" key="10">
    <source>
        <dbReference type="PROSITE" id="PS51210"/>
    </source>
</evidence>
<dbReference type="GO" id="GO:0005829">
    <property type="term" value="C:cytosol"/>
    <property type="evidence" value="ECO:0007669"/>
    <property type="project" value="TreeGrafter"/>
</dbReference>
<organism evidence="11 14">
    <name type="scientific">Puccinia graminis f. sp. tritici</name>
    <dbReference type="NCBI Taxonomy" id="56615"/>
    <lineage>
        <taxon>Eukaryota</taxon>
        <taxon>Fungi</taxon>
        <taxon>Dikarya</taxon>
        <taxon>Basidiomycota</taxon>
        <taxon>Pucciniomycotina</taxon>
        <taxon>Pucciniomycetes</taxon>
        <taxon>Pucciniales</taxon>
        <taxon>Pucciniaceae</taxon>
        <taxon>Puccinia</taxon>
    </lineage>
</organism>